<proteinExistence type="predicted"/>
<dbReference type="EMBL" id="PVNL01000015">
    <property type="protein sequence ID" value="PRQ09642.1"/>
    <property type="molecule type" value="Genomic_DNA"/>
</dbReference>
<accession>A0A2S9YX47</accession>
<reference evidence="1 2" key="1">
    <citation type="submission" date="2018-03" db="EMBL/GenBank/DDBJ databases">
        <title>Draft Genome Sequences of the Obligatory Marine Myxobacteria Enhygromyxa salina SWB007.</title>
        <authorList>
            <person name="Poehlein A."/>
            <person name="Moghaddam J.A."/>
            <person name="Harms H."/>
            <person name="Alanjari M."/>
            <person name="Koenig G.M."/>
            <person name="Daniel R."/>
            <person name="Schaeberle T.F."/>
        </authorList>
    </citation>
    <scope>NUCLEOTIDE SEQUENCE [LARGE SCALE GENOMIC DNA]</scope>
    <source>
        <strain evidence="1 2">SWB007</strain>
    </source>
</reference>
<evidence type="ECO:0000313" key="1">
    <source>
        <dbReference type="EMBL" id="PRQ09642.1"/>
    </source>
</evidence>
<name>A0A2S9YX47_9BACT</name>
<comment type="caution">
    <text evidence="1">The sequence shown here is derived from an EMBL/GenBank/DDBJ whole genome shotgun (WGS) entry which is preliminary data.</text>
</comment>
<evidence type="ECO:0000313" key="2">
    <source>
        <dbReference type="Proteomes" id="UP000238823"/>
    </source>
</evidence>
<dbReference type="Proteomes" id="UP000238823">
    <property type="component" value="Unassembled WGS sequence"/>
</dbReference>
<protein>
    <submittedName>
        <fullName evidence="1">Uncharacterized protein</fullName>
    </submittedName>
</protein>
<sequence length="79" mass="9115">MTEGDADAFTHEVGNLINNMYLQAQLLERQLARERSSVDSTKHARLQLIMGEMRRLSFLLDKLQPPTPPDRQRPTTPRL</sequence>
<dbReference type="RefSeq" id="WP_106087777.1">
    <property type="nucleotide sequence ID" value="NZ_PVNL01000015.1"/>
</dbReference>
<dbReference type="AlphaFoldDB" id="A0A2S9YX47"/>
<organism evidence="1 2">
    <name type="scientific">Enhygromyxa salina</name>
    <dbReference type="NCBI Taxonomy" id="215803"/>
    <lineage>
        <taxon>Bacteria</taxon>
        <taxon>Pseudomonadati</taxon>
        <taxon>Myxococcota</taxon>
        <taxon>Polyangia</taxon>
        <taxon>Nannocystales</taxon>
        <taxon>Nannocystaceae</taxon>
        <taxon>Enhygromyxa</taxon>
    </lineage>
</organism>
<gene>
    <name evidence="1" type="ORF">ENSA7_07040</name>
</gene>